<dbReference type="NCBIfam" id="TIGR00080">
    <property type="entry name" value="pimt"/>
    <property type="match status" value="1"/>
</dbReference>
<dbReference type="PANTHER" id="PTHR11579:SF0">
    <property type="entry name" value="PROTEIN-L-ISOASPARTATE(D-ASPARTATE) O-METHYLTRANSFERASE"/>
    <property type="match status" value="1"/>
</dbReference>
<evidence type="ECO:0000256" key="3">
    <source>
        <dbReference type="ARBA" id="ARBA00022490"/>
    </source>
</evidence>
<keyword evidence="5 7" id="KW-0808">Transferase</keyword>
<accession>A0A4V2UR03</accession>
<feature type="active site" evidence="7">
    <location>
        <position position="69"/>
    </location>
</feature>
<dbReference type="Proteomes" id="UP000295135">
    <property type="component" value="Unassembled WGS sequence"/>
</dbReference>
<comment type="catalytic activity">
    <reaction evidence="7">
        <text>[protein]-L-isoaspartate + S-adenosyl-L-methionine = [protein]-L-isoaspartate alpha-methyl ester + S-adenosyl-L-homocysteine</text>
        <dbReference type="Rhea" id="RHEA:12705"/>
        <dbReference type="Rhea" id="RHEA-COMP:12143"/>
        <dbReference type="Rhea" id="RHEA-COMP:12144"/>
        <dbReference type="ChEBI" id="CHEBI:57856"/>
        <dbReference type="ChEBI" id="CHEBI:59789"/>
        <dbReference type="ChEBI" id="CHEBI:90596"/>
        <dbReference type="ChEBI" id="CHEBI:90598"/>
        <dbReference type="EC" id="2.1.1.77"/>
    </reaction>
</comment>
<evidence type="ECO:0000256" key="7">
    <source>
        <dbReference type="HAMAP-Rule" id="MF_00090"/>
    </source>
</evidence>
<comment type="similarity">
    <text evidence="2 7">Belongs to the methyltransferase superfamily. L-isoaspartyl/D-aspartyl protein methyltransferase family.</text>
</comment>
<dbReference type="GO" id="GO:0004719">
    <property type="term" value="F:protein-L-isoaspartate (D-aspartate) O-methyltransferase activity"/>
    <property type="evidence" value="ECO:0007669"/>
    <property type="project" value="UniProtKB-UniRule"/>
</dbReference>
<proteinExistence type="inferred from homology"/>
<name>A0A4V2UR03_9PROT</name>
<dbReference type="SUPFAM" id="SSF53335">
    <property type="entry name" value="S-adenosyl-L-methionine-dependent methyltransferases"/>
    <property type="match status" value="1"/>
</dbReference>
<dbReference type="GO" id="GO:0030091">
    <property type="term" value="P:protein repair"/>
    <property type="evidence" value="ECO:0007669"/>
    <property type="project" value="UniProtKB-UniRule"/>
</dbReference>
<dbReference type="CDD" id="cd02440">
    <property type="entry name" value="AdoMet_MTases"/>
    <property type="match status" value="1"/>
</dbReference>
<dbReference type="FunFam" id="3.40.50.150:FF:000010">
    <property type="entry name" value="Protein-L-isoaspartate O-methyltransferase"/>
    <property type="match status" value="1"/>
</dbReference>
<comment type="function">
    <text evidence="7">Catalyzes the methyl esterification of L-isoaspartyl residues in peptides and proteins that result from spontaneous decomposition of normal L-aspartyl and L-asparaginyl residues. It plays a role in the repair and/or degradation of damaged proteins.</text>
</comment>
<dbReference type="AlphaFoldDB" id="A0A4V2UR03"/>
<organism evidence="8 9">
    <name type="scientific">Sulfuritortus calidifontis</name>
    <dbReference type="NCBI Taxonomy" id="1914471"/>
    <lineage>
        <taxon>Bacteria</taxon>
        <taxon>Pseudomonadati</taxon>
        <taxon>Pseudomonadota</taxon>
        <taxon>Betaproteobacteria</taxon>
        <taxon>Nitrosomonadales</taxon>
        <taxon>Thiobacillaceae</taxon>
        <taxon>Sulfuritortus</taxon>
    </lineage>
</organism>
<evidence type="ECO:0000256" key="1">
    <source>
        <dbReference type="ARBA" id="ARBA00004496"/>
    </source>
</evidence>
<evidence type="ECO:0000256" key="6">
    <source>
        <dbReference type="ARBA" id="ARBA00022691"/>
    </source>
</evidence>
<dbReference type="EC" id="2.1.1.77" evidence="7"/>
<dbReference type="RefSeq" id="WP_197721816.1">
    <property type="nucleotide sequence ID" value="NZ_AP018721.1"/>
</dbReference>
<evidence type="ECO:0000313" key="8">
    <source>
        <dbReference type="EMBL" id="TCS73807.1"/>
    </source>
</evidence>
<comment type="subcellular location">
    <subcellularLocation>
        <location evidence="1 7">Cytoplasm</location>
    </subcellularLocation>
</comment>
<evidence type="ECO:0000256" key="2">
    <source>
        <dbReference type="ARBA" id="ARBA00005369"/>
    </source>
</evidence>
<keyword evidence="9" id="KW-1185">Reference proteome</keyword>
<keyword evidence="6 7" id="KW-0949">S-adenosyl-L-methionine</keyword>
<reference evidence="8 9" key="1">
    <citation type="submission" date="2019-03" db="EMBL/GenBank/DDBJ databases">
        <title>Genomic Encyclopedia of Type Strains, Phase IV (KMG-IV): sequencing the most valuable type-strain genomes for metagenomic binning, comparative biology and taxonomic classification.</title>
        <authorList>
            <person name="Goeker M."/>
        </authorList>
    </citation>
    <scope>NUCLEOTIDE SEQUENCE [LARGE SCALE GENOMIC DNA]</scope>
    <source>
        <strain evidence="8 9">DSM 103923</strain>
    </source>
</reference>
<dbReference type="EMBL" id="SLZY01000001">
    <property type="protein sequence ID" value="TCS73807.1"/>
    <property type="molecule type" value="Genomic_DNA"/>
</dbReference>
<evidence type="ECO:0000313" key="9">
    <source>
        <dbReference type="Proteomes" id="UP000295135"/>
    </source>
</evidence>
<evidence type="ECO:0000256" key="5">
    <source>
        <dbReference type="ARBA" id="ARBA00022679"/>
    </source>
</evidence>
<evidence type="ECO:0000256" key="4">
    <source>
        <dbReference type="ARBA" id="ARBA00022603"/>
    </source>
</evidence>
<dbReference type="Pfam" id="PF01135">
    <property type="entry name" value="PCMT"/>
    <property type="match status" value="1"/>
</dbReference>
<gene>
    <name evidence="7" type="primary">pcm</name>
    <name evidence="8" type="ORF">EDC61_10129</name>
</gene>
<dbReference type="NCBIfam" id="NF001453">
    <property type="entry name" value="PRK00312.1"/>
    <property type="match status" value="1"/>
</dbReference>
<keyword evidence="3 7" id="KW-0963">Cytoplasm</keyword>
<dbReference type="PANTHER" id="PTHR11579">
    <property type="entry name" value="PROTEIN-L-ISOASPARTATE O-METHYLTRANSFERASE"/>
    <property type="match status" value="1"/>
</dbReference>
<keyword evidence="4 7" id="KW-0489">Methyltransferase</keyword>
<sequence length="223" mass="24015">MTSDGLKAMLDDIDIEVELTRHWIGKPALNPRVMAAMAKVPRQRFLPPDLAHLAFRNGPVPIGHGQTISQPYIVALMSDLLELEAGDTILEIGTGSGYQAAVLAELVRQVYTVEIVAPLAEAAAARLAELGYRNIEVRQGDGYQGWPEHAPYDGIIVTAAAPHIPQPLIEQLKPGARLVIPVGRAGWNQELQVIEKAADGTLHTRHVLAVAFVPLTGPLADAQ</sequence>
<protein>
    <recommendedName>
        <fullName evidence="7">Protein-L-isoaspartate O-methyltransferase</fullName>
        <ecNumber evidence="7">2.1.1.77</ecNumber>
    </recommendedName>
    <alternativeName>
        <fullName evidence="7">L-isoaspartyl protein carboxyl methyltransferase</fullName>
    </alternativeName>
    <alternativeName>
        <fullName evidence="7">Protein L-isoaspartyl methyltransferase</fullName>
    </alternativeName>
    <alternativeName>
        <fullName evidence="7">Protein-beta-aspartate methyltransferase</fullName>
        <shortName evidence="7">PIMT</shortName>
    </alternativeName>
</protein>
<comment type="caution">
    <text evidence="8">The sequence shown here is derived from an EMBL/GenBank/DDBJ whole genome shotgun (WGS) entry which is preliminary data.</text>
</comment>
<dbReference type="InterPro" id="IPR000682">
    <property type="entry name" value="PCMT"/>
</dbReference>
<dbReference type="HAMAP" id="MF_00090">
    <property type="entry name" value="PIMT"/>
    <property type="match status" value="1"/>
</dbReference>
<dbReference type="PROSITE" id="PS01279">
    <property type="entry name" value="PCMT"/>
    <property type="match status" value="1"/>
</dbReference>
<dbReference type="GO" id="GO:0032259">
    <property type="term" value="P:methylation"/>
    <property type="evidence" value="ECO:0007669"/>
    <property type="project" value="UniProtKB-KW"/>
</dbReference>
<dbReference type="InterPro" id="IPR029063">
    <property type="entry name" value="SAM-dependent_MTases_sf"/>
</dbReference>
<dbReference type="Gene3D" id="3.40.50.150">
    <property type="entry name" value="Vaccinia Virus protein VP39"/>
    <property type="match status" value="1"/>
</dbReference>
<dbReference type="GO" id="GO:0005737">
    <property type="term" value="C:cytoplasm"/>
    <property type="evidence" value="ECO:0007669"/>
    <property type="project" value="UniProtKB-SubCell"/>
</dbReference>